<dbReference type="Proteomes" id="UP001500483">
    <property type="component" value="Unassembled WGS sequence"/>
</dbReference>
<organism evidence="1 2">
    <name type="scientific">Saccharopolyspora gregorii</name>
    <dbReference type="NCBI Taxonomy" id="33914"/>
    <lineage>
        <taxon>Bacteria</taxon>
        <taxon>Bacillati</taxon>
        <taxon>Actinomycetota</taxon>
        <taxon>Actinomycetes</taxon>
        <taxon>Pseudonocardiales</taxon>
        <taxon>Pseudonocardiaceae</taxon>
        <taxon>Saccharopolyspora</taxon>
    </lineage>
</organism>
<protein>
    <recommendedName>
        <fullName evidence="3">Type II toxin-antitoxin system RelE/ParE family toxin</fullName>
    </recommendedName>
</protein>
<evidence type="ECO:0008006" key="3">
    <source>
        <dbReference type="Google" id="ProtNLM"/>
    </source>
</evidence>
<dbReference type="RefSeq" id="WP_344926136.1">
    <property type="nucleotide sequence ID" value="NZ_BAAAYK010000038.1"/>
</dbReference>
<evidence type="ECO:0000313" key="1">
    <source>
        <dbReference type="EMBL" id="GAA3356990.1"/>
    </source>
</evidence>
<evidence type="ECO:0000313" key="2">
    <source>
        <dbReference type="Proteomes" id="UP001500483"/>
    </source>
</evidence>
<accession>A0ABP6RPV8</accession>
<comment type="caution">
    <text evidence="1">The sequence shown here is derived from an EMBL/GenBank/DDBJ whole genome shotgun (WGS) entry which is preliminary data.</text>
</comment>
<proteinExistence type="predicted"/>
<reference evidence="2" key="1">
    <citation type="journal article" date="2019" name="Int. J. Syst. Evol. Microbiol.">
        <title>The Global Catalogue of Microorganisms (GCM) 10K type strain sequencing project: providing services to taxonomists for standard genome sequencing and annotation.</title>
        <authorList>
            <consortium name="The Broad Institute Genomics Platform"/>
            <consortium name="The Broad Institute Genome Sequencing Center for Infectious Disease"/>
            <person name="Wu L."/>
            <person name="Ma J."/>
        </authorList>
    </citation>
    <scope>NUCLEOTIDE SEQUENCE [LARGE SCALE GENOMIC DNA]</scope>
    <source>
        <strain evidence="2">JCM 9687</strain>
    </source>
</reference>
<sequence>MSAPPFLLAYTAQAQKVIEDLQRPRNRDKWKKVRKTLRSLRDIGPSHPGLQSHEYHSITGPDGEDVWESYVENRTPGAWRIWWVHGPGVDELTIITVGPHP</sequence>
<dbReference type="EMBL" id="BAAAYK010000038">
    <property type="protein sequence ID" value="GAA3356990.1"/>
    <property type="molecule type" value="Genomic_DNA"/>
</dbReference>
<name>A0ABP6RPV8_9PSEU</name>
<gene>
    <name evidence="1" type="ORF">GCM10020366_23220</name>
</gene>
<keyword evidence="2" id="KW-1185">Reference proteome</keyword>